<evidence type="ECO:0000313" key="3">
    <source>
        <dbReference type="Proteomes" id="UP000504636"/>
    </source>
</evidence>
<evidence type="ECO:0000313" key="2">
    <source>
        <dbReference type="EMBL" id="KAF2801408.1"/>
    </source>
</evidence>
<sequence length="173" mass="20031">MAYSQRSTQAPLTETIFPHQNNGPRTSTCQHKVPATTDHGQALPESERFYLSQQIRAIKIQDFLDKSKTPPSVLPFSSVATSSFEICQICKLQVLNQVYSTIEIVRNKIRVMALHRQHVDEDVAFRYMVNVLQCLYFETEFDAWQLDIGELAGDGLKRYLEDRLVEFQHIYNF</sequence>
<dbReference type="AlphaFoldDB" id="A0A6A6XYQ6"/>
<evidence type="ECO:0000256" key="1">
    <source>
        <dbReference type="SAM" id="MobiDB-lite"/>
    </source>
</evidence>
<evidence type="ECO:0000313" key="4">
    <source>
        <dbReference type="RefSeq" id="XP_033568372.1"/>
    </source>
</evidence>
<feature type="region of interest" description="Disordered" evidence="1">
    <location>
        <begin position="1"/>
        <end position="29"/>
    </location>
</feature>
<dbReference type="EMBL" id="MU003731">
    <property type="protein sequence ID" value="KAF2801408.1"/>
    <property type="molecule type" value="Genomic_DNA"/>
</dbReference>
<reference evidence="4" key="2">
    <citation type="submission" date="2020-04" db="EMBL/GenBank/DDBJ databases">
        <authorList>
            <consortium name="NCBI Genome Project"/>
        </authorList>
    </citation>
    <scope>NUCLEOTIDE SEQUENCE</scope>
    <source>
        <strain evidence="4">CBS 304.34</strain>
    </source>
</reference>
<reference evidence="4" key="3">
    <citation type="submission" date="2025-04" db="UniProtKB">
        <authorList>
            <consortium name="RefSeq"/>
        </authorList>
    </citation>
    <scope>IDENTIFICATION</scope>
    <source>
        <strain evidence="4">CBS 304.34</strain>
    </source>
</reference>
<proteinExistence type="predicted"/>
<dbReference type="GeneID" id="54467275"/>
<dbReference type="Proteomes" id="UP000504636">
    <property type="component" value="Unplaced"/>
</dbReference>
<reference evidence="2 4" key="1">
    <citation type="journal article" date="2020" name="Stud. Mycol.">
        <title>101 Dothideomycetes genomes: a test case for predicting lifestyles and emergence of pathogens.</title>
        <authorList>
            <person name="Haridas S."/>
            <person name="Albert R."/>
            <person name="Binder M."/>
            <person name="Bloem J."/>
            <person name="Labutti K."/>
            <person name="Salamov A."/>
            <person name="Andreopoulos B."/>
            <person name="Baker S."/>
            <person name="Barry K."/>
            <person name="Bills G."/>
            <person name="Bluhm B."/>
            <person name="Cannon C."/>
            <person name="Castanera R."/>
            <person name="Culley D."/>
            <person name="Daum C."/>
            <person name="Ezra D."/>
            <person name="Gonzalez J."/>
            <person name="Henrissat B."/>
            <person name="Kuo A."/>
            <person name="Liang C."/>
            <person name="Lipzen A."/>
            <person name="Lutzoni F."/>
            <person name="Magnuson J."/>
            <person name="Mondo S."/>
            <person name="Nolan M."/>
            <person name="Ohm R."/>
            <person name="Pangilinan J."/>
            <person name="Park H.-J."/>
            <person name="Ramirez L."/>
            <person name="Alfaro M."/>
            <person name="Sun H."/>
            <person name="Tritt A."/>
            <person name="Yoshinaga Y."/>
            <person name="Zwiers L.-H."/>
            <person name="Turgeon B."/>
            <person name="Goodwin S."/>
            <person name="Spatafora J."/>
            <person name="Crous P."/>
            <person name="Grigoriev I."/>
        </authorList>
    </citation>
    <scope>NUCLEOTIDE SEQUENCE</scope>
    <source>
        <strain evidence="2 4">CBS 304.34</strain>
    </source>
</reference>
<accession>A0A6A6XYQ6</accession>
<dbReference type="RefSeq" id="XP_033568372.1">
    <property type="nucleotide sequence ID" value="XM_033726382.1"/>
</dbReference>
<keyword evidence="3" id="KW-1185">Reference proteome</keyword>
<name>A0A6A6XYQ6_9PEZI</name>
<gene>
    <name evidence="2 4" type="ORF">BDZ99DRAFT_528516</name>
</gene>
<organism evidence="2">
    <name type="scientific">Mytilinidion resinicola</name>
    <dbReference type="NCBI Taxonomy" id="574789"/>
    <lineage>
        <taxon>Eukaryota</taxon>
        <taxon>Fungi</taxon>
        <taxon>Dikarya</taxon>
        <taxon>Ascomycota</taxon>
        <taxon>Pezizomycotina</taxon>
        <taxon>Dothideomycetes</taxon>
        <taxon>Pleosporomycetidae</taxon>
        <taxon>Mytilinidiales</taxon>
        <taxon>Mytilinidiaceae</taxon>
        <taxon>Mytilinidion</taxon>
    </lineage>
</organism>
<protein>
    <submittedName>
        <fullName evidence="2 4">Uncharacterized protein</fullName>
    </submittedName>
</protein>